<proteinExistence type="predicted"/>
<evidence type="ECO:0000313" key="1">
    <source>
        <dbReference type="EMBL" id="QJD81043.1"/>
    </source>
</evidence>
<evidence type="ECO:0000313" key="2">
    <source>
        <dbReference type="Proteomes" id="UP000501128"/>
    </source>
</evidence>
<evidence type="ECO:0008006" key="3">
    <source>
        <dbReference type="Google" id="ProtNLM"/>
    </source>
</evidence>
<gene>
    <name evidence="1" type="ORF">HH216_23415</name>
</gene>
<accession>A0A7L5DUN1</accession>
<protein>
    <recommendedName>
        <fullName evidence="3">Response regulator</fullName>
    </recommendedName>
</protein>
<reference evidence="1 2" key="1">
    <citation type="submission" date="2020-04" db="EMBL/GenBank/DDBJ databases">
        <title>Genome sequencing of novel species.</title>
        <authorList>
            <person name="Heo J."/>
            <person name="Kim S.-J."/>
            <person name="Kim J.-S."/>
            <person name="Hong S.-B."/>
            <person name="Kwon S.-W."/>
        </authorList>
    </citation>
    <scope>NUCLEOTIDE SEQUENCE [LARGE SCALE GENOMIC DNA]</scope>
    <source>
        <strain evidence="1 2">CJU-R4</strain>
    </source>
</reference>
<dbReference type="KEGG" id="srho:HH216_23415"/>
<dbReference type="EMBL" id="CP051677">
    <property type="protein sequence ID" value="QJD81043.1"/>
    <property type="molecule type" value="Genomic_DNA"/>
</dbReference>
<name>A0A7L5DUN1_9BACT</name>
<dbReference type="AlphaFoldDB" id="A0A7L5DUN1"/>
<keyword evidence="2" id="KW-1185">Reference proteome</keyword>
<dbReference type="RefSeq" id="WP_169553062.1">
    <property type="nucleotide sequence ID" value="NZ_CP051677.1"/>
</dbReference>
<organism evidence="1 2">
    <name type="scientific">Spirosoma rhododendri</name>
    <dbReference type="NCBI Taxonomy" id="2728024"/>
    <lineage>
        <taxon>Bacteria</taxon>
        <taxon>Pseudomonadati</taxon>
        <taxon>Bacteroidota</taxon>
        <taxon>Cytophagia</taxon>
        <taxon>Cytophagales</taxon>
        <taxon>Cytophagaceae</taxon>
        <taxon>Spirosoma</taxon>
    </lineage>
</organism>
<dbReference type="Proteomes" id="UP000501128">
    <property type="component" value="Chromosome"/>
</dbReference>
<sequence length="119" mass="13662">MPSYFILNYSTASRHQLAHYLQRSGWLTLGQTGAFSEEMLVSLRSADDAPVFLRLVSPDATIPAPFLNYLRDYPALIITSPYPQHLFGHLHLHPFDFLTEPYSFERFAQCIARYTAMYG</sequence>